<accession>A0ABP8NI49</accession>
<dbReference type="NCBIfam" id="TIGR01987">
    <property type="entry name" value="HI0074"/>
    <property type="match status" value="1"/>
</dbReference>
<dbReference type="Proteomes" id="UP001500067">
    <property type="component" value="Unassembled WGS sequence"/>
</dbReference>
<evidence type="ECO:0000313" key="1">
    <source>
        <dbReference type="EMBL" id="GAA4465888.1"/>
    </source>
</evidence>
<evidence type="ECO:0000313" key="2">
    <source>
        <dbReference type="Proteomes" id="UP001500067"/>
    </source>
</evidence>
<dbReference type="SUPFAM" id="SSF81593">
    <property type="entry name" value="Nucleotidyltransferase substrate binding subunit/domain"/>
    <property type="match status" value="1"/>
</dbReference>
<protein>
    <submittedName>
        <fullName evidence="1">Nucleotidyltransferase substrate binding protein</fullName>
    </submittedName>
</protein>
<dbReference type="InterPro" id="IPR010235">
    <property type="entry name" value="HepT"/>
</dbReference>
<gene>
    <name evidence="1" type="ORF">GCM10023093_18860</name>
</gene>
<organism evidence="1 2">
    <name type="scientific">Nemorincola caseinilytica</name>
    <dbReference type="NCBI Taxonomy" id="2054315"/>
    <lineage>
        <taxon>Bacteria</taxon>
        <taxon>Pseudomonadati</taxon>
        <taxon>Bacteroidota</taxon>
        <taxon>Chitinophagia</taxon>
        <taxon>Chitinophagales</taxon>
        <taxon>Chitinophagaceae</taxon>
        <taxon>Nemorincola</taxon>
    </lineage>
</organism>
<dbReference type="EMBL" id="BAABFA010000011">
    <property type="protein sequence ID" value="GAA4465888.1"/>
    <property type="molecule type" value="Genomic_DNA"/>
</dbReference>
<name>A0ABP8NI49_9BACT</name>
<dbReference type="Gene3D" id="1.20.120.330">
    <property type="entry name" value="Nucleotidyltransferases domain 2"/>
    <property type="match status" value="1"/>
</dbReference>
<reference evidence="2" key="1">
    <citation type="journal article" date="2019" name="Int. J. Syst. Evol. Microbiol.">
        <title>The Global Catalogue of Microorganisms (GCM) 10K type strain sequencing project: providing services to taxonomists for standard genome sequencing and annotation.</title>
        <authorList>
            <consortium name="The Broad Institute Genomics Platform"/>
            <consortium name="The Broad Institute Genome Sequencing Center for Infectious Disease"/>
            <person name="Wu L."/>
            <person name="Ma J."/>
        </authorList>
    </citation>
    <scope>NUCLEOTIDE SEQUENCE [LARGE SCALE GENOMIC DNA]</scope>
    <source>
        <strain evidence="2">JCM 32105</strain>
    </source>
</reference>
<sequence length="146" mass="17126">MSEMDIRWEQRFSNFKKALAKLGEVALQENIDDLSDLEKEGMIQRFEYTFELAWKTLQDLLRYKGYLDIAGPNPVLERSLKDGYISGENAWRRMKKSRELTSHTYNSDTADEIAQNIVDEYYDLLTSLEQRLEKERGGKQTTIFEG</sequence>
<keyword evidence="2" id="KW-1185">Reference proteome</keyword>
<dbReference type="Pfam" id="PF08780">
    <property type="entry name" value="NTase_sub_bind"/>
    <property type="match status" value="1"/>
</dbReference>
<comment type="caution">
    <text evidence="1">The sequence shown here is derived from an EMBL/GenBank/DDBJ whole genome shotgun (WGS) entry which is preliminary data.</text>
</comment>
<proteinExistence type="predicted"/>